<accession>A0A381NR91</accession>
<keyword evidence="1" id="KW-1133">Transmembrane helix</keyword>
<dbReference type="PANTHER" id="PTHR42867">
    <property type="entry name" value="MEMBRANE PROTEIN-RELATED"/>
    <property type="match status" value="1"/>
</dbReference>
<name>A0A381NR91_9ZZZZ</name>
<organism evidence="2">
    <name type="scientific">marine metagenome</name>
    <dbReference type="NCBI Taxonomy" id="408172"/>
    <lineage>
        <taxon>unclassified sequences</taxon>
        <taxon>metagenomes</taxon>
        <taxon>ecological metagenomes</taxon>
    </lineage>
</organism>
<dbReference type="InterPro" id="IPR010787">
    <property type="entry name" value="DUF1385"/>
</dbReference>
<feature type="transmembrane region" description="Helical" evidence="1">
    <location>
        <begin position="240"/>
        <end position="262"/>
    </location>
</feature>
<sequence length="327" mass="37191">MKKRLLYHLRLLISQSSILVGGQAVMEGVMMRVPGAYATAVRDPQGNIQIDRHEFKSIIEIYPFLKKPLLRGILGLFESLKIGYSTLQWSAEISLSEEENSKEPSRFVDILLTLFSFGLALGLFFVAPIGLTSWLFDKDQDAFLFNLISGLFRVIFFLTYLILISLMKDVRRLFQYHGAEHKTVYNFESGKKLEIANAQQFPTQHPRCGTSFLFIIMIVAILSFAILDSVVLFYVDELKIWMRLILHIPFIPVVAGLGYEVLKLTAKHRSNIFFRALAQPGLWLQNITTKQPDDEQVEVALRALKEAFGDKLSQYSKGETYVAEAIG</sequence>
<reference evidence="2" key="1">
    <citation type="submission" date="2018-05" db="EMBL/GenBank/DDBJ databases">
        <authorList>
            <person name="Lanie J.A."/>
            <person name="Ng W.-L."/>
            <person name="Kazmierczak K.M."/>
            <person name="Andrzejewski T.M."/>
            <person name="Davidsen T.M."/>
            <person name="Wayne K.J."/>
            <person name="Tettelin H."/>
            <person name="Glass J.I."/>
            <person name="Rusch D."/>
            <person name="Podicherti R."/>
            <person name="Tsui H.-C.T."/>
            <person name="Winkler M.E."/>
        </authorList>
    </citation>
    <scope>NUCLEOTIDE SEQUENCE</scope>
</reference>
<protein>
    <recommendedName>
        <fullName evidence="3">Metal-dependent enzyme</fullName>
    </recommendedName>
</protein>
<dbReference type="Pfam" id="PF07136">
    <property type="entry name" value="DUF1385"/>
    <property type="match status" value="1"/>
</dbReference>
<gene>
    <name evidence="2" type="ORF">METZ01_LOCUS9212</name>
</gene>
<feature type="transmembrane region" description="Helical" evidence="1">
    <location>
        <begin position="212"/>
        <end position="234"/>
    </location>
</feature>
<evidence type="ECO:0000256" key="1">
    <source>
        <dbReference type="SAM" id="Phobius"/>
    </source>
</evidence>
<evidence type="ECO:0008006" key="3">
    <source>
        <dbReference type="Google" id="ProtNLM"/>
    </source>
</evidence>
<evidence type="ECO:0000313" key="2">
    <source>
        <dbReference type="EMBL" id="SUZ56358.1"/>
    </source>
</evidence>
<dbReference type="PANTHER" id="PTHR42867:SF1">
    <property type="entry name" value="MEMBRANE PROTEIN-RELATED"/>
    <property type="match status" value="1"/>
</dbReference>
<dbReference type="AlphaFoldDB" id="A0A381NR91"/>
<feature type="transmembrane region" description="Helical" evidence="1">
    <location>
        <begin position="142"/>
        <end position="163"/>
    </location>
</feature>
<dbReference type="EMBL" id="UINC01000497">
    <property type="protein sequence ID" value="SUZ56358.1"/>
    <property type="molecule type" value="Genomic_DNA"/>
</dbReference>
<keyword evidence="1" id="KW-0812">Transmembrane</keyword>
<keyword evidence="1" id="KW-0472">Membrane</keyword>
<feature type="transmembrane region" description="Helical" evidence="1">
    <location>
        <begin position="110"/>
        <end position="136"/>
    </location>
</feature>
<proteinExistence type="predicted"/>